<keyword evidence="2" id="KW-1185">Reference proteome</keyword>
<sequence length="156" mass="17440">MSDPMLDNRTARSDWAEPDGVLANYVSLTDQLVEPVDPGTPFTLTVGGLVVDGDLIPEWQWFAELSELNDHEDAYYVGMAEYVKEQSDLAHAAVKSRDIGKEISYREFQALSAPTKYIHLRDAHVTRPGQTDRGPGKLWRGRLRDVSGWIPGRAAE</sequence>
<dbReference type="RefSeq" id="WP_014444685.1">
    <property type="nucleotide sequence ID" value="NC_017093.1"/>
</dbReference>
<gene>
    <name evidence="1" type="ordered locus">AMIS_45750</name>
</gene>
<organism evidence="1 2">
    <name type="scientific">Actinoplanes missouriensis (strain ATCC 14538 / DSM 43046 / CBS 188.64 / JCM 3121 / NBRC 102363 / NCIMB 12654 / NRRL B-3342 / UNCC 431)</name>
    <dbReference type="NCBI Taxonomy" id="512565"/>
    <lineage>
        <taxon>Bacteria</taxon>
        <taxon>Bacillati</taxon>
        <taxon>Actinomycetota</taxon>
        <taxon>Actinomycetes</taxon>
        <taxon>Micromonosporales</taxon>
        <taxon>Micromonosporaceae</taxon>
        <taxon>Actinoplanes</taxon>
    </lineage>
</organism>
<evidence type="ECO:0000313" key="1">
    <source>
        <dbReference type="EMBL" id="BAL89795.1"/>
    </source>
</evidence>
<dbReference type="eggNOG" id="ENOG503381J">
    <property type="taxonomic scope" value="Bacteria"/>
</dbReference>
<dbReference type="AlphaFoldDB" id="I0H9V8"/>
<proteinExistence type="predicted"/>
<evidence type="ECO:0000313" key="2">
    <source>
        <dbReference type="Proteomes" id="UP000007882"/>
    </source>
</evidence>
<dbReference type="Proteomes" id="UP000007882">
    <property type="component" value="Chromosome"/>
</dbReference>
<reference evidence="1 2" key="1">
    <citation type="submission" date="2012-02" db="EMBL/GenBank/DDBJ databases">
        <title>Complete genome sequence of Actinoplanes missouriensis 431 (= NBRC 102363).</title>
        <authorList>
            <person name="Ohnishi Y."/>
            <person name="Ishikawa J."/>
            <person name="Sekine M."/>
            <person name="Hosoyama A."/>
            <person name="Harada T."/>
            <person name="Narita H."/>
            <person name="Hata T."/>
            <person name="Konno Y."/>
            <person name="Tutikane K."/>
            <person name="Fujita N."/>
            <person name="Horinouchi S."/>
            <person name="Hayakawa M."/>
        </authorList>
    </citation>
    <scope>NUCLEOTIDE SEQUENCE [LARGE SCALE GENOMIC DNA]</scope>
    <source>
        <strain evidence="2">ATCC 14538 / DSM 43046 / CBS 188.64 / JCM 3121 / NBRC 102363 / NCIMB 12654 / NRRL B-3342 / UNCC 431</strain>
    </source>
</reference>
<accession>I0H9V8</accession>
<name>I0H9V8_ACTM4</name>
<dbReference type="KEGG" id="ams:AMIS_45750"/>
<dbReference type="HOGENOM" id="CLU_1785798_0_0_11"/>
<dbReference type="PATRIC" id="fig|512565.3.peg.4560"/>
<dbReference type="EMBL" id="AP012319">
    <property type="protein sequence ID" value="BAL89795.1"/>
    <property type="molecule type" value="Genomic_DNA"/>
</dbReference>
<dbReference type="OrthoDB" id="2873444at2"/>
<dbReference type="STRING" id="512565.AMIS_45750"/>
<protein>
    <submittedName>
        <fullName evidence="1">Uncharacterized protein</fullName>
    </submittedName>
</protein>